<dbReference type="AlphaFoldDB" id="A0A8H4RPG0"/>
<feature type="domain" description="2EXR" evidence="1">
    <location>
        <begin position="35"/>
        <end position="161"/>
    </location>
</feature>
<reference evidence="2 3" key="1">
    <citation type="submission" date="2020-03" db="EMBL/GenBank/DDBJ databases">
        <title>Draft Genome Sequence of Cudoniella acicularis.</title>
        <authorList>
            <person name="Buettner E."/>
            <person name="Kellner H."/>
        </authorList>
    </citation>
    <scope>NUCLEOTIDE SEQUENCE [LARGE SCALE GENOMIC DNA]</scope>
    <source>
        <strain evidence="2 3">DSM 108380</strain>
    </source>
</reference>
<evidence type="ECO:0000259" key="1">
    <source>
        <dbReference type="Pfam" id="PF20150"/>
    </source>
</evidence>
<dbReference type="PANTHER" id="PTHR35910:SF6">
    <property type="entry name" value="2EXR DOMAIN-CONTAINING PROTEIN"/>
    <property type="match status" value="1"/>
</dbReference>
<dbReference type="Proteomes" id="UP000566819">
    <property type="component" value="Unassembled WGS sequence"/>
</dbReference>
<organism evidence="2 3">
    <name type="scientific">Cudoniella acicularis</name>
    <dbReference type="NCBI Taxonomy" id="354080"/>
    <lineage>
        <taxon>Eukaryota</taxon>
        <taxon>Fungi</taxon>
        <taxon>Dikarya</taxon>
        <taxon>Ascomycota</taxon>
        <taxon>Pezizomycotina</taxon>
        <taxon>Leotiomycetes</taxon>
        <taxon>Helotiales</taxon>
        <taxon>Tricladiaceae</taxon>
        <taxon>Cudoniella</taxon>
    </lineage>
</organism>
<dbReference type="InterPro" id="IPR045518">
    <property type="entry name" value="2EXR"/>
</dbReference>
<name>A0A8H4RPG0_9HELO</name>
<dbReference type="PANTHER" id="PTHR35910">
    <property type="entry name" value="2EXR DOMAIN-CONTAINING PROTEIN"/>
    <property type="match status" value="1"/>
</dbReference>
<dbReference type="Pfam" id="PF20150">
    <property type="entry name" value="2EXR"/>
    <property type="match status" value="1"/>
</dbReference>
<dbReference type="EMBL" id="JAAMPI010000240">
    <property type="protein sequence ID" value="KAF4633679.1"/>
    <property type="molecule type" value="Genomic_DNA"/>
</dbReference>
<evidence type="ECO:0000313" key="3">
    <source>
        <dbReference type="Proteomes" id="UP000566819"/>
    </source>
</evidence>
<gene>
    <name evidence="2" type="ORF">G7Y89_g4421</name>
</gene>
<evidence type="ECO:0000313" key="2">
    <source>
        <dbReference type="EMBL" id="KAF4633679.1"/>
    </source>
</evidence>
<protein>
    <recommendedName>
        <fullName evidence="1">2EXR domain-containing protein</fullName>
    </recommendedName>
</protein>
<accession>A0A8H4RPG0</accession>
<dbReference type="OrthoDB" id="3513892at2759"/>
<proteinExistence type="predicted"/>
<keyword evidence="3" id="KW-1185">Reference proteome</keyword>
<sequence>MSTICANSVAAIAMPRDGAGFIPIDAVSASADSTFSRFNDLPLEIRTLIWKAAIQPRIVHLESFFLPIYSCCRVRSDREVDELDKNGIPTFFDYPEEYDLTLDKKFVEPNQCEGFRTQCPPPSILSVCRESFGIASKFYTRAFGTLGALPPIWFNFESDILYVDWCEISGETLQPEVVSICSDDLTQVRHLLLDDTGWYGLSEYPEEDVAFVISLFPSLERVCLNMVDRPKCSQLFFQDLAFMDPLSHATKDFWLTADATKYIMPQEVLPFINFSGHDRRRRLDMEELERLKARWTEKGMTPLPVFQIKDKIVTDPYVRAWLIYAEEEAIRVFSQDDSRAAPWEEWGQFSSNTET</sequence>
<comment type="caution">
    <text evidence="2">The sequence shown here is derived from an EMBL/GenBank/DDBJ whole genome shotgun (WGS) entry which is preliminary data.</text>
</comment>